<dbReference type="PANTHER" id="PTHR33840:SF1">
    <property type="entry name" value="TLE1 PHOSPHOLIPASE DOMAIN-CONTAINING PROTEIN"/>
    <property type="match status" value="1"/>
</dbReference>
<evidence type="ECO:0000259" key="1">
    <source>
        <dbReference type="Pfam" id="PF09994"/>
    </source>
</evidence>
<dbReference type="InterPro" id="IPR018712">
    <property type="entry name" value="Tle1-like_cat"/>
</dbReference>
<dbReference type="KEGG" id="ffl:HYN86_07575"/>
<dbReference type="RefSeq" id="WP_113677496.1">
    <property type="nucleotide sequence ID" value="NZ_CP030261.1"/>
</dbReference>
<reference evidence="2 3" key="1">
    <citation type="submission" date="2018-06" db="EMBL/GenBank/DDBJ databases">
        <title>Genome sequencing of Flavobacterium.</title>
        <authorList>
            <person name="Baek M.-G."/>
            <person name="Yi H."/>
        </authorList>
    </citation>
    <scope>NUCLEOTIDE SEQUENCE [LARGE SCALE GENOMIC DNA]</scope>
    <source>
        <strain evidence="2 3">HYN0086</strain>
    </source>
</reference>
<dbReference type="Proteomes" id="UP000251561">
    <property type="component" value="Chromosome"/>
</dbReference>
<name>A0A344LRD0_9FLAO</name>
<gene>
    <name evidence="2" type="ORF">HYN86_07575</name>
</gene>
<evidence type="ECO:0000313" key="3">
    <source>
        <dbReference type="Proteomes" id="UP000251561"/>
    </source>
</evidence>
<sequence>MSIHIVGNPRPILGKNIYILSGDKIKEQHWKLLKNVQTILDLGSDGEITFNQTSLGEKYIIHVDYTDSQGVKGNDRLTLTPIAGKPQIQQIVWKDQYYNDIGGKKVGYADNVRLFIFTLNIPSGEILNLTIWEDEGTDGHADSSRNMGTYTAKVDKFGKAEVYFNNLKAYMNRLNKEDIIDDSVHEFYTQIKYKNLLSVIEDTTKLKVKNDFQKLIPPHKHNNAAVVDIPDKKKKPENKKGVNVTVNVFFDGTKNNATNTEARLLYLKKRKGIPLTDKENEKATTYKQNTDDESSYENFYSNVAIMHQLNLVDRSKREINIYIEGEGTEDFQSDFNKGYAFGSGQTGITAKVTKSFKKIKEEIEQLQKEKVIRDHEFVNKINLNVFGFSRGAAAARHFISRRRELQNIFNLVESNNFHILFVGLFDTVSSYNKNYAKDPNFDNDVDELKLKLGSSVAKVVHLTAADEYREYFLLTNIKSSIEAGIGFELQLPGAHSDIGGGYGEIENEKRFLHLEKGYENIKQSVLKEGWYLPDQIIEETGKAQTILWARRFGIPNSYQYIPLAIMILLAEKYGLQFHKSLIETKGLAYSIPEDLEYAKKSLMQYALKNDAAKSEKITIRPEYLHPIRNKYLHRSTCDDLGKTGRYKDGKPYRKQHEG</sequence>
<accession>A0A344LRD0</accession>
<organism evidence="2 3">
    <name type="scientific">Flavobacterium fluviale</name>
    <dbReference type="NCBI Taxonomy" id="2249356"/>
    <lineage>
        <taxon>Bacteria</taxon>
        <taxon>Pseudomonadati</taxon>
        <taxon>Bacteroidota</taxon>
        <taxon>Flavobacteriia</taxon>
        <taxon>Flavobacteriales</taxon>
        <taxon>Flavobacteriaceae</taxon>
        <taxon>Flavobacterium</taxon>
    </lineage>
</organism>
<protein>
    <recommendedName>
        <fullName evidence="1">T6SS Phospholipase effector Tle1-like catalytic domain-containing protein</fullName>
    </recommendedName>
</protein>
<keyword evidence="3" id="KW-1185">Reference proteome</keyword>
<dbReference type="PANTHER" id="PTHR33840">
    <property type="match status" value="1"/>
</dbReference>
<dbReference type="AlphaFoldDB" id="A0A344LRD0"/>
<dbReference type="EMBL" id="CP030261">
    <property type="protein sequence ID" value="AXB56472.1"/>
    <property type="molecule type" value="Genomic_DNA"/>
</dbReference>
<feature type="domain" description="T6SS Phospholipase effector Tle1-like catalytic" evidence="1">
    <location>
        <begin position="408"/>
        <end position="508"/>
    </location>
</feature>
<dbReference type="OrthoDB" id="4378831at2"/>
<dbReference type="Pfam" id="PF09994">
    <property type="entry name" value="T6SS_Tle1-like_cat"/>
    <property type="match status" value="1"/>
</dbReference>
<proteinExistence type="predicted"/>
<evidence type="ECO:0000313" key="2">
    <source>
        <dbReference type="EMBL" id="AXB56472.1"/>
    </source>
</evidence>